<feature type="binding site" evidence="9">
    <location>
        <position position="244"/>
    </location>
    <ligand>
        <name>Mg(2+)</name>
        <dbReference type="ChEBI" id="CHEBI:18420"/>
    </ligand>
</feature>
<comment type="cofactor">
    <cofactor evidence="9">
        <name>Mg(2+)</name>
        <dbReference type="ChEBI" id="CHEBI:18420"/>
    </cofactor>
    <text evidence="9">Binds 1 Mg(2+) ion per subunit.</text>
</comment>
<dbReference type="InterPro" id="IPR005845">
    <property type="entry name" value="A-D-PHexomutase_a/b/a-II"/>
</dbReference>
<dbReference type="GO" id="GO:0000287">
    <property type="term" value="F:magnesium ion binding"/>
    <property type="evidence" value="ECO:0007669"/>
    <property type="project" value="UniProtKB-UniRule"/>
</dbReference>
<dbReference type="InterPro" id="IPR005843">
    <property type="entry name" value="A-D-PHexomutase_C"/>
</dbReference>
<feature type="domain" description="Alpha-D-phosphohexomutase alpha/beta/alpha" evidence="14">
    <location>
        <begin position="157"/>
        <end position="253"/>
    </location>
</feature>
<dbReference type="InterPro" id="IPR005844">
    <property type="entry name" value="A-D-PHexomutase_a/b/a-I"/>
</dbReference>
<dbReference type="Pfam" id="PF02880">
    <property type="entry name" value="PGM_PMM_III"/>
    <property type="match status" value="1"/>
</dbReference>
<evidence type="ECO:0000256" key="7">
    <source>
        <dbReference type="ARBA" id="ARBA00066330"/>
    </source>
</evidence>
<comment type="catalytic activity">
    <reaction evidence="6 9 11">
        <text>alpha-D-glucosamine 1-phosphate = D-glucosamine 6-phosphate</text>
        <dbReference type="Rhea" id="RHEA:23424"/>
        <dbReference type="ChEBI" id="CHEBI:58516"/>
        <dbReference type="ChEBI" id="CHEBI:58725"/>
        <dbReference type="EC" id="5.4.2.10"/>
    </reaction>
</comment>
<evidence type="ECO:0000259" key="15">
    <source>
        <dbReference type="Pfam" id="PF02880"/>
    </source>
</evidence>
<dbReference type="InterPro" id="IPR005841">
    <property type="entry name" value="Alpha-D-phosphohexomutase_SF"/>
</dbReference>
<dbReference type="Pfam" id="PF02879">
    <property type="entry name" value="PGM_PMM_II"/>
    <property type="match status" value="1"/>
</dbReference>
<sequence length="449" mass="47398">MSEKLFGTDGVRGVANTELTPSLAFALGAAAARVLGRSHTPKFVIGRDTRISGTLLEAGITAGLCSMGATVVSPGVVPTPAVANIARTAGFDAGVVISASHNPYQDNGIKFFGADGYKLDDAIEAEIEALVPQALTLPRPSGALVGVACRDPHLRDIYAEHMEETMNGLRLDGIKIVIDAANGANHEIGPRVATDLGASVIALHCAPNGININAGCGSLHPGEMRANVIEHGAQIGIAFDGDADRVILADEQGRLVDGDRVMMIVGRHLAKRGQLARNTVVGTIMSNMGLEVALREGGVTLLRTAVGDRYVCEEMRREGYILGGEKSGHLIFGHLTTTGDGLLTALQVLKVMCETGQPLSALADQMSEYPQTLLGVRVTDRTAWQSDDEIQRAIAQTEEKLTGRGRLNVRASGTEKLIRIMAEGPDQSEIEELAGELASLVKKKYGVAE</sequence>
<dbReference type="InterPro" id="IPR005846">
    <property type="entry name" value="A-D-PHexomutase_a/b/a-III"/>
</dbReference>
<dbReference type="PANTHER" id="PTHR42946">
    <property type="entry name" value="PHOSPHOHEXOSE MUTASE"/>
    <property type="match status" value="1"/>
</dbReference>
<feature type="active site" description="Phosphoserine intermediate" evidence="9">
    <location>
        <position position="100"/>
    </location>
</feature>
<feature type="domain" description="Alpha-D-phosphohexomutase C-terminal" evidence="12">
    <location>
        <begin position="375"/>
        <end position="438"/>
    </location>
</feature>
<dbReference type="AlphaFoldDB" id="A0A402D230"/>
<dbReference type="CDD" id="cd05802">
    <property type="entry name" value="GlmM"/>
    <property type="match status" value="1"/>
</dbReference>
<evidence type="ECO:0000256" key="11">
    <source>
        <dbReference type="RuleBase" id="RU004327"/>
    </source>
</evidence>
<evidence type="ECO:0000256" key="1">
    <source>
        <dbReference type="ARBA" id="ARBA00010231"/>
    </source>
</evidence>
<feature type="binding site" evidence="9">
    <location>
        <position position="242"/>
    </location>
    <ligand>
        <name>Mg(2+)</name>
        <dbReference type="ChEBI" id="CHEBI:18420"/>
    </ligand>
</feature>
<dbReference type="InterPro" id="IPR036900">
    <property type="entry name" value="A-D-PHexomutase_C_sf"/>
</dbReference>
<gene>
    <name evidence="9" type="primary">glmM</name>
    <name evidence="16" type="ORF">CCAX7_22050</name>
</gene>
<keyword evidence="3 9" id="KW-0479">Metal-binding</keyword>
<dbReference type="FunFam" id="3.40.120.10:FF:000002">
    <property type="entry name" value="Phosphoglucosamine mutase"/>
    <property type="match status" value="1"/>
</dbReference>
<feature type="modified residue" description="Phosphoserine" evidence="9">
    <location>
        <position position="100"/>
    </location>
</feature>
<dbReference type="InterPro" id="IPR050060">
    <property type="entry name" value="Phosphoglucosamine_mutase"/>
</dbReference>
<protein>
    <recommendedName>
        <fullName evidence="8 9">Phosphoglucosamine mutase</fullName>
        <ecNumber evidence="7 9">5.4.2.10</ecNumber>
    </recommendedName>
</protein>
<dbReference type="FunCoup" id="A0A402D230">
    <property type="interactions" value="498"/>
</dbReference>
<dbReference type="SUPFAM" id="SSF55957">
    <property type="entry name" value="Phosphoglucomutase, C-terminal domain"/>
    <property type="match status" value="1"/>
</dbReference>
<dbReference type="GO" id="GO:0009252">
    <property type="term" value="P:peptidoglycan biosynthetic process"/>
    <property type="evidence" value="ECO:0007669"/>
    <property type="project" value="TreeGrafter"/>
</dbReference>
<feature type="binding site" description="via phosphate group" evidence="9">
    <location>
        <position position="100"/>
    </location>
    <ligand>
        <name>Mg(2+)</name>
        <dbReference type="ChEBI" id="CHEBI:18420"/>
    </ligand>
</feature>
<dbReference type="NCBIfam" id="NF008139">
    <property type="entry name" value="PRK10887.1"/>
    <property type="match status" value="1"/>
</dbReference>
<dbReference type="Gene3D" id="3.40.120.10">
    <property type="entry name" value="Alpha-D-Glucose-1,6-Bisphosphate, subunit A, domain 3"/>
    <property type="match status" value="3"/>
</dbReference>
<evidence type="ECO:0000256" key="6">
    <source>
        <dbReference type="ARBA" id="ARBA00050364"/>
    </source>
</evidence>
<dbReference type="PROSITE" id="PS00710">
    <property type="entry name" value="PGM_PMM"/>
    <property type="match status" value="1"/>
</dbReference>
<reference evidence="16 17" key="1">
    <citation type="journal article" date="2019" name="Int. J. Syst. Evol. Microbiol.">
        <title>Capsulimonas corticalis gen. nov., sp. nov., an aerobic capsulated bacterium, of a novel bacterial order, Capsulimonadales ord. nov., of the class Armatimonadia of the phylum Armatimonadetes.</title>
        <authorList>
            <person name="Li J."/>
            <person name="Kudo C."/>
            <person name="Tonouchi A."/>
        </authorList>
    </citation>
    <scope>NUCLEOTIDE SEQUENCE [LARGE SCALE GENOMIC DNA]</scope>
    <source>
        <strain evidence="16 17">AX-7</strain>
    </source>
</reference>
<dbReference type="HAMAP" id="MF_01554_B">
    <property type="entry name" value="GlmM_B"/>
    <property type="match status" value="1"/>
</dbReference>
<dbReference type="GO" id="GO:0006048">
    <property type="term" value="P:UDP-N-acetylglucosamine biosynthetic process"/>
    <property type="evidence" value="ECO:0007669"/>
    <property type="project" value="TreeGrafter"/>
</dbReference>
<dbReference type="SUPFAM" id="SSF53738">
    <property type="entry name" value="Phosphoglucomutase, first 3 domains"/>
    <property type="match status" value="3"/>
</dbReference>
<comment type="similarity">
    <text evidence="1 9 10">Belongs to the phosphohexose mutase family.</text>
</comment>
<dbReference type="GO" id="GO:0004615">
    <property type="term" value="F:phosphomannomutase activity"/>
    <property type="evidence" value="ECO:0007669"/>
    <property type="project" value="TreeGrafter"/>
</dbReference>
<proteinExistence type="inferred from homology"/>
<keyword evidence="4 9" id="KW-0460">Magnesium</keyword>
<evidence type="ECO:0000256" key="3">
    <source>
        <dbReference type="ARBA" id="ARBA00022723"/>
    </source>
</evidence>
<dbReference type="EC" id="5.4.2.10" evidence="7 9"/>
<organism evidence="16 17">
    <name type="scientific">Capsulimonas corticalis</name>
    <dbReference type="NCBI Taxonomy" id="2219043"/>
    <lineage>
        <taxon>Bacteria</taxon>
        <taxon>Bacillati</taxon>
        <taxon>Armatimonadota</taxon>
        <taxon>Armatimonadia</taxon>
        <taxon>Capsulimonadales</taxon>
        <taxon>Capsulimonadaceae</taxon>
        <taxon>Capsulimonas</taxon>
    </lineage>
</organism>
<dbReference type="NCBIfam" id="TIGR01455">
    <property type="entry name" value="glmM"/>
    <property type="match status" value="1"/>
</dbReference>
<evidence type="ECO:0000259" key="14">
    <source>
        <dbReference type="Pfam" id="PF02879"/>
    </source>
</evidence>
<dbReference type="EMBL" id="AP025739">
    <property type="protein sequence ID" value="BDI30154.1"/>
    <property type="molecule type" value="Genomic_DNA"/>
</dbReference>
<evidence type="ECO:0000256" key="9">
    <source>
        <dbReference type="HAMAP-Rule" id="MF_01554"/>
    </source>
</evidence>
<feature type="domain" description="Alpha-D-phosphohexomutase alpha/beta/alpha" evidence="15">
    <location>
        <begin position="257"/>
        <end position="369"/>
    </location>
</feature>
<keyword evidence="5 9" id="KW-0413">Isomerase</keyword>
<dbReference type="FunFam" id="3.40.120.10:FF:000001">
    <property type="entry name" value="Phosphoglucosamine mutase"/>
    <property type="match status" value="1"/>
</dbReference>
<dbReference type="PANTHER" id="PTHR42946:SF1">
    <property type="entry name" value="PHOSPHOGLUCOMUTASE (ALPHA-D-GLUCOSE-1,6-BISPHOSPHATE-DEPENDENT)"/>
    <property type="match status" value="1"/>
</dbReference>
<dbReference type="FunFam" id="3.30.310.50:FF:000001">
    <property type="entry name" value="Phosphoglucosamine mutase"/>
    <property type="match status" value="1"/>
</dbReference>
<name>A0A402D230_9BACT</name>
<evidence type="ECO:0000259" key="12">
    <source>
        <dbReference type="Pfam" id="PF00408"/>
    </source>
</evidence>
<evidence type="ECO:0000313" key="17">
    <source>
        <dbReference type="Proteomes" id="UP000287394"/>
    </source>
</evidence>
<dbReference type="InterPro" id="IPR006352">
    <property type="entry name" value="GlmM_bact"/>
</dbReference>
<feature type="domain" description="Alpha-D-phosphohexomutase alpha/beta/alpha" evidence="13">
    <location>
        <begin position="4"/>
        <end position="132"/>
    </location>
</feature>
<keyword evidence="2 9" id="KW-0597">Phosphoprotein</keyword>
<dbReference type="GO" id="GO:0005829">
    <property type="term" value="C:cytosol"/>
    <property type="evidence" value="ECO:0007669"/>
    <property type="project" value="TreeGrafter"/>
</dbReference>
<comment type="function">
    <text evidence="9 11">Catalyzes the conversion of glucosamine-6-phosphate to glucosamine-1-phosphate.</text>
</comment>
<evidence type="ECO:0000256" key="2">
    <source>
        <dbReference type="ARBA" id="ARBA00022553"/>
    </source>
</evidence>
<dbReference type="PRINTS" id="PR00509">
    <property type="entry name" value="PGMPMM"/>
</dbReference>
<dbReference type="Pfam" id="PF02878">
    <property type="entry name" value="PGM_PMM_I"/>
    <property type="match status" value="1"/>
</dbReference>
<evidence type="ECO:0000256" key="8">
    <source>
        <dbReference type="ARBA" id="ARBA00068193"/>
    </source>
</evidence>
<dbReference type="OrthoDB" id="9806956at2"/>
<dbReference type="KEGG" id="ccot:CCAX7_22050"/>
<evidence type="ECO:0000313" key="16">
    <source>
        <dbReference type="EMBL" id="BDI30154.1"/>
    </source>
</evidence>
<dbReference type="Proteomes" id="UP000287394">
    <property type="component" value="Chromosome"/>
</dbReference>
<dbReference type="RefSeq" id="WP_119323605.1">
    <property type="nucleotide sequence ID" value="NZ_AP025739.1"/>
</dbReference>
<dbReference type="InterPro" id="IPR016066">
    <property type="entry name" value="A-D-PHexomutase_CS"/>
</dbReference>
<comment type="PTM">
    <text evidence="9">Activated by phosphorylation.</text>
</comment>
<dbReference type="Pfam" id="PF00408">
    <property type="entry name" value="PGM_PMM_IV"/>
    <property type="match status" value="1"/>
</dbReference>
<dbReference type="Gene3D" id="3.30.310.50">
    <property type="entry name" value="Alpha-D-phosphohexomutase, C-terminal domain"/>
    <property type="match status" value="1"/>
</dbReference>
<evidence type="ECO:0000259" key="13">
    <source>
        <dbReference type="Pfam" id="PF02878"/>
    </source>
</evidence>
<dbReference type="GO" id="GO:0005975">
    <property type="term" value="P:carbohydrate metabolic process"/>
    <property type="evidence" value="ECO:0007669"/>
    <property type="project" value="InterPro"/>
</dbReference>
<evidence type="ECO:0000256" key="10">
    <source>
        <dbReference type="RuleBase" id="RU004326"/>
    </source>
</evidence>
<dbReference type="GO" id="GO:0008966">
    <property type="term" value="F:phosphoglucosamine mutase activity"/>
    <property type="evidence" value="ECO:0007669"/>
    <property type="project" value="UniProtKB-UniRule"/>
</dbReference>
<evidence type="ECO:0000256" key="5">
    <source>
        <dbReference type="ARBA" id="ARBA00023235"/>
    </source>
</evidence>
<evidence type="ECO:0000256" key="4">
    <source>
        <dbReference type="ARBA" id="ARBA00022842"/>
    </source>
</evidence>
<dbReference type="InterPro" id="IPR016055">
    <property type="entry name" value="A-D-PHexomutase_a/b/a-I/II/III"/>
</dbReference>
<accession>A0A402D230</accession>
<keyword evidence="17" id="KW-1185">Reference proteome</keyword>
<feature type="binding site" evidence="9">
    <location>
        <position position="240"/>
    </location>
    <ligand>
        <name>Mg(2+)</name>
        <dbReference type="ChEBI" id="CHEBI:18420"/>
    </ligand>
</feature>